<feature type="region of interest" description="Disordered" evidence="1">
    <location>
        <begin position="113"/>
        <end position="134"/>
    </location>
</feature>
<dbReference type="AlphaFoldDB" id="A0AAV2EJS0"/>
<dbReference type="Proteomes" id="UP001497516">
    <property type="component" value="Chromosome 4"/>
</dbReference>
<reference evidence="2 3" key="1">
    <citation type="submission" date="2024-04" db="EMBL/GenBank/DDBJ databases">
        <authorList>
            <person name="Fracassetti M."/>
        </authorList>
    </citation>
    <scope>NUCLEOTIDE SEQUENCE [LARGE SCALE GENOMIC DNA]</scope>
</reference>
<sequence length="238" mass="27138">MNGFAAELTRLEQNVSGFGTLVRGLLGVDYRRRLNPEQLNQLLEQVQPIHSELRAVNQPLSVRMGRNDQENRELIRLKMKFGQIDRALDEYVSKLARQDPRFRTYGRIGVTHHPARASSSAGVQHRGPGREPSKEDLRRLLATHQQQDAHVREVREIEAQVVHQLMQPLYGQAADLTNQDGENGPLTFLVRDEGDIHAIFRFREYLEPPFLLVLANNLTAEVRADLRALAESKDLPID</sequence>
<proteinExistence type="predicted"/>
<gene>
    <name evidence="2" type="ORF">LTRI10_LOCUS27055</name>
</gene>
<evidence type="ECO:0000313" key="2">
    <source>
        <dbReference type="EMBL" id="CAL1385957.1"/>
    </source>
</evidence>
<organism evidence="2 3">
    <name type="scientific">Linum trigynum</name>
    <dbReference type="NCBI Taxonomy" id="586398"/>
    <lineage>
        <taxon>Eukaryota</taxon>
        <taxon>Viridiplantae</taxon>
        <taxon>Streptophyta</taxon>
        <taxon>Embryophyta</taxon>
        <taxon>Tracheophyta</taxon>
        <taxon>Spermatophyta</taxon>
        <taxon>Magnoliopsida</taxon>
        <taxon>eudicotyledons</taxon>
        <taxon>Gunneridae</taxon>
        <taxon>Pentapetalae</taxon>
        <taxon>rosids</taxon>
        <taxon>fabids</taxon>
        <taxon>Malpighiales</taxon>
        <taxon>Linaceae</taxon>
        <taxon>Linum</taxon>
    </lineage>
</organism>
<accession>A0AAV2EJS0</accession>
<keyword evidence="3" id="KW-1185">Reference proteome</keyword>
<evidence type="ECO:0000313" key="3">
    <source>
        <dbReference type="Proteomes" id="UP001497516"/>
    </source>
</evidence>
<name>A0AAV2EJS0_9ROSI</name>
<evidence type="ECO:0000256" key="1">
    <source>
        <dbReference type="SAM" id="MobiDB-lite"/>
    </source>
</evidence>
<dbReference type="EMBL" id="OZ034817">
    <property type="protein sequence ID" value="CAL1385957.1"/>
    <property type="molecule type" value="Genomic_DNA"/>
</dbReference>
<protein>
    <submittedName>
        <fullName evidence="2">Uncharacterized protein</fullName>
    </submittedName>
</protein>